<feature type="transmembrane region" description="Helical" evidence="2">
    <location>
        <begin position="20"/>
        <end position="40"/>
    </location>
</feature>
<dbReference type="Proteomes" id="UP000005801">
    <property type="component" value="Unassembled WGS sequence"/>
</dbReference>
<keyword evidence="2" id="KW-0812">Transmembrane</keyword>
<keyword evidence="5" id="KW-1185">Reference proteome</keyword>
<feature type="domain" description="SPOR" evidence="3">
    <location>
        <begin position="165"/>
        <end position="244"/>
    </location>
</feature>
<protein>
    <recommendedName>
        <fullName evidence="3">SPOR domain-containing protein</fullName>
    </recommendedName>
</protein>
<dbReference type="Pfam" id="PF05036">
    <property type="entry name" value="SPOR"/>
    <property type="match status" value="1"/>
</dbReference>
<keyword evidence="2" id="KW-0472">Membrane</keyword>
<feature type="region of interest" description="Disordered" evidence="1">
    <location>
        <begin position="78"/>
        <end position="101"/>
    </location>
</feature>
<keyword evidence="2" id="KW-1133">Transmembrane helix</keyword>
<sequence length="244" mass="27227">MREMHKWKDKVEFSLDNRQIFFLFFGLSVVGCFVFALGIMTGRRLQWDPGEQVAAVGDQNSLDMLEGEEEDERFAFKRGLSESDTEAIPPTRDPGVPPRDEDEVKAEKKAAAEALAAAKAAAKAEQVEQREAQLAAVDAQVDAHERVLAQGEPAAAQPQGETAEADGKRQFTLQMKAFSRIEDAEKLAEKLRHNGHDVRIESDEARGRTWHRVRLGVFEDWATALEAKTAFEESEKIIAYVVSV</sequence>
<dbReference type="SUPFAM" id="SSF110997">
    <property type="entry name" value="Sporulation related repeat"/>
    <property type="match status" value="1"/>
</dbReference>
<name>A6G9B6_9BACT</name>
<dbReference type="eggNOG" id="COG3147">
    <property type="taxonomic scope" value="Bacteria"/>
</dbReference>
<evidence type="ECO:0000256" key="1">
    <source>
        <dbReference type="SAM" id="MobiDB-lite"/>
    </source>
</evidence>
<dbReference type="PROSITE" id="PS51257">
    <property type="entry name" value="PROKAR_LIPOPROTEIN"/>
    <property type="match status" value="1"/>
</dbReference>
<organism evidence="4 5">
    <name type="scientific">Plesiocystis pacifica SIR-1</name>
    <dbReference type="NCBI Taxonomy" id="391625"/>
    <lineage>
        <taxon>Bacteria</taxon>
        <taxon>Pseudomonadati</taxon>
        <taxon>Myxococcota</taxon>
        <taxon>Polyangia</taxon>
        <taxon>Nannocystales</taxon>
        <taxon>Nannocystaceae</taxon>
        <taxon>Plesiocystis</taxon>
    </lineage>
</organism>
<proteinExistence type="predicted"/>
<evidence type="ECO:0000313" key="4">
    <source>
        <dbReference type="EMBL" id="EDM77538.1"/>
    </source>
</evidence>
<accession>A6G9B6</accession>
<reference evidence="4 5" key="1">
    <citation type="submission" date="2007-06" db="EMBL/GenBank/DDBJ databases">
        <authorList>
            <person name="Shimkets L."/>
            <person name="Ferriera S."/>
            <person name="Johnson J."/>
            <person name="Kravitz S."/>
            <person name="Beeson K."/>
            <person name="Sutton G."/>
            <person name="Rogers Y.-H."/>
            <person name="Friedman R."/>
            <person name="Frazier M."/>
            <person name="Venter J.C."/>
        </authorList>
    </citation>
    <scope>NUCLEOTIDE SEQUENCE [LARGE SCALE GENOMIC DNA]</scope>
    <source>
        <strain evidence="4 5">SIR-1</strain>
    </source>
</reference>
<dbReference type="GO" id="GO:0042834">
    <property type="term" value="F:peptidoglycan binding"/>
    <property type="evidence" value="ECO:0007669"/>
    <property type="project" value="InterPro"/>
</dbReference>
<evidence type="ECO:0000256" key="2">
    <source>
        <dbReference type="SAM" id="Phobius"/>
    </source>
</evidence>
<dbReference type="Gene3D" id="3.30.70.1070">
    <property type="entry name" value="Sporulation related repeat"/>
    <property type="match status" value="1"/>
</dbReference>
<comment type="caution">
    <text evidence="4">The sequence shown here is derived from an EMBL/GenBank/DDBJ whole genome shotgun (WGS) entry which is preliminary data.</text>
</comment>
<dbReference type="STRING" id="391625.PPSIR1_09550"/>
<evidence type="ECO:0000313" key="5">
    <source>
        <dbReference type="Proteomes" id="UP000005801"/>
    </source>
</evidence>
<dbReference type="InterPro" id="IPR036680">
    <property type="entry name" value="SPOR-like_sf"/>
</dbReference>
<gene>
    <name evidence="4" type="ORF">PPSIR1_09550</name>
</gene>
<dbReference type="EMBL" id="ABCS01000044">
    <property type="protein sequence ID" value="EDM77538.1"/>
    <property type="molecule type" value="Genomic_DNA"/>
</dbReference>
<dbReference type="PROSITE" id="PS51724">
    <property type="entry name" value="SPOR"/>
    <property type="match status" value="1"/>
</dbReference>
<dbReference type="InterPro" id="IPR007730">
    <property type="entry name" value="SPOR-like_dom"/>
</dbReference>
<evidence type="ECO:0000259" key="3">
    <source>
        <dbReference type="PROSITE" id="PS51724"/>
    </source>
</evidence>
<dbReference type="AlphaFoldDB" id="A6G9B6"/>